<feature type="compositionally biased region" description="Low complexity" evidence="1">
    <location>
        <begin position="314"/>
        <end position="340"/>
    </location>
</feature>
<feature type="compositionally biased region" description="Polar residues" evidence="1">
    <location>
        <begin position="14"/>
        <end position="24"/>
    </location>
</feature>
<name>A0A0D7AHP2_9AGAR</name>
<feature type="compositionally biased region" description="Polar residues" evidence="1">
    <location>
        <begin position="111"/>
        <end position="124"/>
    </location>
</feature>
<sequence>MGLPLSWWTELRASLQSREPSQNSSKRRRFQHHSQSQPRERGHFISLRGTRSSAPSPEPLATSWRGTSPSRLSPESTDNAPRLSPTTSQRPSSESDVSQLLRTDNEPPASPTFSVFGQPESPQQPHDELYTGNESNTTSDDDMDDHPSTKLFRGDEAFEWSLDSTGPAQEWWDTLDSAQKTSWSALRKAFEERFPPKKSVVPTAKEILQQLLENKMTEEDLLASLAPGKEPLHLVWVQKQRNVQRRKAETEIPVAFCYPEIRKTLPKAVRKFLKPEYTTWEDLWTAVEAIGRDELGDEIQDRLDERSAAASAAIMAAKSSQSSSQTPTATPTATPAAAAPGTIMSESRIEEIIARRMEAMNISTSTPARPPAPYGYYGPPQPQPMHMNPPAPRPYMPRPPRYPPLNPADLVTLRHHVDNTIYYSDSVDGKRDYEVSKEAWHRANGANTMPKFDSPYPLSPGSAQLLSYECFQCGIIHRRNRQYPEPCPKPPIPAQEAEWRRYVQTYLAPPRGPRTTPAPVNYLGYYQPSYYDNQGNW</sequence>
<feature type="region of interest" description="Disordered" evidence="1">
    <location>
        <begin position="14"/>
        <end position="150"/>
    </location>
</feature>
<evidence type="ECO:0000256" key="1">
    <source>
        <dbReference type="SAM" id="MobiDB-lite"/>
    </source>
</evidence>
<dbReference type="EMBL" id="KN881666">
    <property type="protein sequence ID" value="KIY51385.1"/>
    <property type="molecule type" value="Genomic_DNA"/>
</dbReference>
<organism evidence="2 3">
    <name type="scientific">Fistulina hepatica ATCC 64428</name>
    <dbReference type="NCBI Taxonomy" id="1128425"/>
    <lineage>
        <taxon>Eukaryota</taxon>
        <taxon>Fungi</taxon>
        <taxon>Dikarya</taxon>
        <taxon>Basidiomycota</taxon>
        <taxon>Agaricomycotina</taxon>
        <taxon>Agaricomycetes</taxon>
        <taxon>Agaricomycetidae</taxon>
        <taxon>Agaricales</taxon>
        <taxon>Fistulinaceae</taxon>
        <taxon>Fistulina</taxon>
    </lineage>
</organism>
<reference evidence="2 3" key="1">
    <citation type="journal article" date="2015" name="Fungal Genet. Biol.">
        <title>Evolution of novel wood decay mechanisms in Agaricales revealed by the genome sequences of Fistulina hepatica and Cylindrobasidium torrendii.</title>
        <authorList>
            <person name="Floudas D."/>
            <person name="Held B.W."/>
            <person name="Riley R."/>
            <person name="Nagy L.G."/>
            <person name="Koehler G."/>
            <person name="Ransdell A.S."/>
            <person name="Younus H."/>
            <person name="Chow J."/>
            <person name="Chiniquy J."/>
            <person name="Lipzen A."/>
            <person name="Tritt A."/>
            <person name="Sun H."/>
            <person name="Haridas S."/>
            <person name="LaButti K."/>
            <person name="Ohm R.A."/>
            <person name="Kues U."/>
            <person name="Blanchette R.A."/>
            <person name="Grigoriev I.V."/>
            <person name="Minto R.E."/>
            <person name="Hibbett D.S."/>
        </authorList>
    </citation>
    <scope>NUCLEOTIDE SEQUENCE [LARGE SCALE GENOMIC DNA]</scope>
    <source>
        <strain evidence="2 3">ATCC 64428</strain>
    </source>
</reference>
<keyword evidence="3" id="KW-1185">Reference proteome</keyword>
<proteinExistence type="predicted"/>
<dbReference type="OrthoDB" id="3260975at2759"/>
<accession>A0A0D7AHP2</accession>
<evidence type="ECO:0000313" key="2">
    <source>
        <dbReference type="EMBL" id="KIY51385.1"/>
    </source>
</evidence>
<feature type="region of interest" description="Disordered" evidence="1">
    <location>
        <begin position="314"/>
        <end position="343"/>
    </location>
</feature>
<dbReference type="Proteomes" id="UP000054144">
    <property type="component" value="Unassembled WGS sequence"/>
</dbReference>
<protein>
    <recommendedName>
        <fullName evidence="4">Retrotransposon gag domain-containing protein</fullName>
    </recommendedName>
</protein>
<feature type="compositionally biased region" description="Polar residues" evidence="1">
    <location>
        <begin position="64"/>
        <end position="102"/>
    </location>
</feature>
<evidence type="ECO:0008006" key="4">
    <source>
        <dbReference type="Google" id="ProtNLM"/>
    </source>
</evidence>
<evidence type="ECO:0000313" key="3">
    <source>
        <dbReference type="Proteomes" id="UP000054144"/>
    </source>
</evidence>
<gene>
    <name evidence="2" type="ORF">FISHEDRAFT_71010</name>
</gene>
<dbReference type="AlphaFoldDB" id="A0A0D7AHP2"/>